<evidence type="ECO:0000313" key="1">
    <source>
        <dbReference type="EMBL" id="KOF91847.1"/>
    </source>
</evidence>
<proteinExistence type="predicted"/>
<dbReference type="AlphaFoldDB" id="A0A0L8HRN0"/>
<gene>
    <name evidence="1" type="ORF">OCBIM_22007972mg</name>
</gene>
<sequence length="136" mass="15274">MVTQHMSNLGLPLFRRRLKARIGNDFKIFPIVLIKAPLAFSTSSNVGLACFHTVQPKPLPLATRCPILVSYVLSYFWCYITYLRPALDNDHFLASPAGVEPIAYSFITPQVTNASSSHFFHLYAHIPKFYTPTVTG</sequence>
<organism evidence="1">
    <name type="scientific">Octopus bimaculoides</name>
    <name type="common">California two-spotted octopus</name>
    <dbReference type="NCBI Taxonomy" id="37653"/>
    <lineage>
        <taxon>Eukaryota</taxon>
        <taxon>Metazoa</taxon>
        <taxon>Spiralia</taxon>
        <taxon>Lophotrochozoa</taxon>
        <taxon>Mollusca</taxon>
        <taxon>Cephalopoda</taxon>
        <taxon>Coleoidea</taxon>
        <taxon>Octopodiformes</taxon>
        <taxon>Octopoda</taxon>
        <taxon>Incirrata</taxon>
        <taxon>Octopodidae</taxon>
        <taxon>Octopus</taxon>
    </lineage>
</organism>
<dbReference type="EMBL" id="KQ417466">
    <property type="protein sequence ID" value="KOF91847.1"/>
    <property type="molecule type" value="Genomic_DNA"/>
</dbReference>
<protein>
    <submittedName>
        <fullName evidence="1">Uncharacterized protein</fullName>
    </submittedName>
</protein>
<accession>A0A0L8HRN0</accession>
<name>A0A0L8HRN0_OCTBM</name>
<reference evidence="1" key="1">
    <citation type="submission" date="2015-07" db="EMBL/GenBank/DDBJ databases">
        <title>MeaNS - Measles Nucleotide Surveillance Program.</title>
        <authorList>
            <person name="Tran T."/>
            <person name="Druce J."/>
        </authorList>
    </citation>
    <scope>NUCLEOTIDE SEQUENCE</scope>
    <source>
        <strain evidence="1">UCB-OBI-ISO-001</strain>
        <tissue evidence="1">Gonad</tissue>
    </source>
</reference>